<proteinExistence type="predicted"/>
<reference evidence="2" key="1">
    <citation type="submission" date="2017-02" db="UniProtKB">
        <authorList>
            <consortium name="WormBaseParasite"/>
        </authorList>
    </citation>
    <scope>IDENTIFICATION</scope>
</reference>
<keyword evidence="1" id="KW-1185">Reference proteome</keyword>
<protein>
    <submittedName>
        <fullName evidence="2">Secreted protein</fullName>
    </submittedName>
</protein>
<name>A0A0M3HRT3_ASCLU</name>
<evidence type="ECO:0000313" key="1">
    <source>
        <dbReference type="Proteomes" id="UP000036681"/>
    </source>
</evidence>
<accession>A0A0M3HRT3</accession>
<organism evidence="1 2">
    <name type="scientific">Ascaris lumbricoides</name>
    <name type="common">Giant roundworm</name>
    <dbReference type="NCBI Taxonomy" id="6252"/>
    <lineage>
        <taxon>Eukaryota</taxon>
        <taxon>Metazoa</taxon>
        <taxon>Ecdysozoa</taxon>
        <taxon>Nematoda</taxon>
        <taxon>Chromadorea</taxon>
        <taxon>Rhabditida</taxon>
        <taxon>Spirurina</taxon>
        <taxon>Ascaridomorpha</taxon>
        <taxon>Ascaridoidea</taxon>
        <taxon>Ascarididae</taxon>
        <taxon>Ascaris</taxon>
    </lineage>
</organism>
<sequence length="86" mass="9928">MQTNCRHQSFLICLFAVKMSNYKCNYTTLQRSTYGVKKGFGNSQLCVIREFHTNKGAEPSPLCIIEMKRYDVISITTTPEQILCRQ</sequence>
<dbReference type="Proteomes" id="UP000036681">
    <property type="component" value="Unplaced"/>
</dbReference>
<dbReference type="AlphaFoldDB" id="A0A0M3HRT3"/>
<dbReference type="WBParaSite" id="ALUE_0000506701-mRNA-1">
    <property type="protein sequence ID" value="ALUE_0000506701-mRNA-1"/>
    <property type="gene ID" value="ALUE_0000506701"/>
</dbReference>
<evidence type="ECO:0000313" key="2">
    <source>
        <dbReference type="WBParaSite" id="ALUE_0000506701-mRNA-1"/>
    </source>
</evidence>